<dbReference type="Proteomes" id="UP000070121">
    <property type="component" value="Unassembled WGS sequence"/>
</dbReference>
<protein>
    <submittedName>
        <fullName evidence="2">Uncharacterized protein</fullName>
    </submittedName>
</protein>
<gene>
    <name evidence="2" type="ORF">CSAL01_13654</name>
</gene>
<comment type="caution">
    <text evidence="2">The sequence shown here is derived from an EMBL/GenBank/DDBJ whole genome shotgun (WGS) entry which is preliminary data.</text>
</comment>
<feature type="compositionally biased region" description="Basic and acidic residues" evidence="1">
    <location>
        <begin position="57"/>
        <end position="72"/>
    </location>
</feature>
<proteinExistence type="predicted"/>
<sequence>MADGTHLANSYIDLLIPPYLYITTKAATHASKLNTTESSYRSKKETHPTSKEYIMLESKRNASEAKAKRESSADGTVPSGTTSGSDGADPVKFGGDKGPSKTSTRSSTIKEEESSH</sequence>
<reference evidence="2 3" key="1">
    <citation type="submission" date="2014-02" db="EMBL/GenBank/DDBJ databases">
        <title>The genome sequence of Colletotrichum salicis CBS 607.94.</title>
        <authorList>
            <person name="Baroncelli R."/>
            <person name="Thon M.R."/>
        </authorList>
    </citation>
    <scope>NUCLEOTIDE SEQUENCE [LARGE SCALE GENOMIC DNA]</scope>
    <source>
        <strain evidence="2 3">CBS 607.94</strain>
    </source>
</reference>
<organism evidence="2 3">
    <name type="scientific">Colletotrichum salicis</name>
    <dbReference type="NCBI Taxonomy" id="1209931"/>
    <lineage>
        <taxon>Eukaryota</taxon>
        <taxon>Fungi</taxon>
        <taxon>Dikarya</taxon>
        <taxon>Ascomycota</taxon>
        <taxon>Pezizomycotina</taxon>
        <taxon>Sordariomycetes</taxon>
        <taxon>Hypocreomycetidae</taxon>
        <taxon>Glomerellales</taxon>
        <taxon>Glomerellaceae</taxon>
        <taxon>Colletotrichum</taxon>
        <taxon>Colletotrichum acutatum species complex</taxon>
    </lineage>
</organism>
<evidence type="ECO:0000313" key="2">
    <source>
        <dbReference type="EMBL" id="KXH36519.1"/>
    </source>
</evidence>
<feature type="compositionally biased region" description="Basic and acidic residues" evidence="1">
    <location>
        <begin position="40"/>
        <end position="50"/>
    </location>
</feature>
<name>A0A135SKU0_9PEZI</name>
<keyword evidence="3" id="KW-1185">Reference proteome</keyword>
<dbReference type="EMBL" id="JFFI01002351">
    <property type="protein sequence ID" value="KXH36519.1"/>
    <property type="molecule type" value="Genomic_DNA"/>
</dbReference>
<evidence type="ECO:0000256" key="1">
    <source>
        <dbReference type="SAM" id="MobiDB-lite"/>
    </source>
</evidence>
<dbReference type="AlphaFoldDB" id="A0A135SKU0"/>
<accession>A0A135SKU0</accession>
<feature type="region of interest" description="Disordered" evidence="1">
    <location>
        <begin position="30"/>
        <end position="116"/>
    </location>
</feature>
<evidence type="ECO:0000313" key="3">
    <source>
        <dbReference type="Proteomes" id="UP000070121"/>
    </source>
</evidence>